<proteinExistence type="predicted"/>
<dbReference type="Proteomes" id="UP000887576">
    <property type="component" value="Unplaced"/>
</dbReference>
<accession>A0AC34REF3</accession>
<evidence type="ECO:0000313" key="1">
    <source>
        <dbReference type="Proteomes" id="UP000887576"/>
    </source>
</evidence>
<name>A0AC34REF3_9BILA</name>
<protein>
    <submittedName>
        <fullName evidence="2">Uncharacterized protein</fullName>
    </submittedName>
</protein>
<dbReference type="WBParaSite" id="JU765_v2.g6047.t1">
    <property type="protein sequence ID" value="JU765_v2.g6047.t1"/>
    <property type="gene ID" value="JU765_v2.g6047"/>
</dbReference>
<evidence type="ECO:0000313" key="2">
    <source>
        <dbReference type="WBParaSite" id="JU765_v2.g6047.t1"/>
    </source>
</evidence>
<reference evidence="2" key="1">
    <citation type="submission" date="2022-11" db="UniProtKB">
        <authorList>
            <consortium name="WormBaseParasite"/>
        </authorList>
    </citation>
    <scope>IDENTIFICATION</scope>
</reference>
<organism evidence="1 2">
    <name type="scientific">Panagrolaimus sp. JU765</name>
    <dbReference type="NCBI Taxonomy" id="591449"/>
    <lineage>
        <taxon>Eukaryota</taxon>
        <taxon>Metazoa</taxon>
        <taxon>Ecdysozoa</taxon>
        <taxon>Nematoda</taxon>
        <taxon>Chromadorea</taxon>
        <taxon>Rhabditida</taxon>
        <taxon>Tylenchina</taxon>
        <taxon>Panagrolaimomorpha</taxon>
        <taxon>Panagrolaimoidea</taxon>
        <taxon>Panagrolaimidae</taxon>
        <taxon>Panagrolaimus</taxon>
    </lineage>
</organism>
<sequence>MDPAQRLTMKELVAKLCSFSGVTPPVIVPQSKSDQDNAPVVEHKEKRRKKGKNQKKRTKASCEFAENPNGTQKKHKAKKI</sequence>